<dbReference type="GeneID" id="113424699"/>
<organism evidence="17 18">
    <name type="scientific">Notechis scutatus</name>
    <name type="common">mainland tiger snake</name>
    <dbReference type="NCBI Taxonomy" id="8663"/>
    <lineage>
        <taxon>Eukaryota</taxon>
        <taxon>Metazoa</taxon>
        <taxon>Chordata</taxon>
        <taxon>Craniata</taxon>
        <taxon>Vertebrata</taxon>
        <taxon>Euteleostomi</taxon>
        <taxon>Lepidosauria</taxon>
        <taxon>Squamata</taxon>
        <taxon>Bifurcata</taxon>
        <taxon>Unidentata</taxon>
        <taxon>Episquamata</taxon>
        <taxon>Toxicofera</taxon>
        <taxon>Serpentes</taxon>
        <taxon>Colubroidea</taxon>
        <taxon>Elapidae</taxon>
        <taxon>Hydrophiinae</taxon>
        <taxon>Notechis</taxon>
    </lineage>
</organism>
<evidence type="ECO:0000256" key="8">
    <source>
        <dbReference type="ARBA" id="ARBA00022989"/>
    </source>
</evidence>
<accession>A0A6J1VQP5</accession>
<evidence type="ECO:0000256" key="12">
    <source>
        <dbReference type="ARBA" id="ARBA00023180"/>
    </source>
</evidence>
<keyword evidence="17" id="KW-1185">Reference proteome</keyword>
<dbReference type="GO" id="GO:0005886">
    <property type="term" value="C:plasma membrane"/>
    <property type="evidence" value="ECO:0007669"/>
    <property type="project" value="UniProtKB-SubCell"/>
</dbReference>
<keyword evidence="2" id="KW-0813">Transport</keyword>
<feature type="transmembrane region" description="Helical" evidence="14">
    <location>
        <begin position="277"/>
        <end position="306"/>
    </location>
</feature>
<evidence type="ECO:0000259" key="16">
    <source>
        <dbReference type="SMART" id="SM00082"/>
    </source>
</evidence>
<gene>
    <name evidence="18" type="primary">LRRC26</name>
</gene>
<evidence type="ECO:0000256" key="6">
    <source>
        <dbReference type="ARBA" id="ARBA00022729"/>
    </source>
</evidence>
<keyword evidence="5 14" id="KW-0812">Transmembrane</keyword>
<keyword evidence="7" id="KW-0677">Repeat</keyword>
<dbReference type="InterPro" id="IPR032675">
    <property type="entry name" value="LRR_dom_sf"/>
</dbReference>
<dbReference type="Proteomes" id="UP000504612">
    <property type="component" value="Unplaced"/>
</dbReference>
<evidence type="ECO:0000256" key="14">
    <source>
        <dbReference type="SAM" id="Phobius"/>
    </source>
</evidence>
<keyword evidence="3" id="KW-1003">Cell membrane</keyword>
<keyword evidence="11" id="KW-1015">Disulfide bond</keyword>
<evidence type="ECO:0000256" key="1">
    <source>
        <dbReference type="ARBA" id="ARBA00004162"/>
    </source>
</evidence>
<dbReference type="RefSeq" id="XP_026542314.1">
    <property type="nucleotide sequence ID" value="XM_026686529.1"/>
</dbReference>
<keyword evidence="4" id="KW-0433">Leucine-rich repeat</keyword>
<evidence type="ECO:0000259" key="15">
    <source>
        <dbReference type="SMART" id="SM00013"/>
    </source>
</evidence>
<dbReference type="InterPro" id="IPR003591">
    <property type="entry name" value="Leu-rich_rpt_typical-subtyp"/>
</dbReference>
<keyword evidence="8 14" id="KW-1133">Transmembrane helix</keyword>
<evidence type="ECO:0000256" key="10">
    <source>
        <dbReference type="ARBA" id="ARBA00023136"/>
    </source>
</evidence>
<dbReference type="PROSITE" id="PS51450">
    <property type="entry name" value="LRR"/>
    <property type="match status" value="1"/>
</dbReference>
<evidence type="ECO:0000256" key="5">
    <source>
        <dbReference type="ARBA" id="ARBA00022692"/>
    </source>
</evidence>
<dbReference type="InterPro" id="IPR000483">
    <property type="entry name" value="Cys-rich_flank_reg_C"/>
</dbReference>
<sequence length="329" mass="36139">MWSLSRGGPERPMASSTRAWALHLAATDHRRCPGGRRQRALTALTIFLFLPHFPTSGCPDVCSCSLGKVNCVDRGLRLVPLQLPTNATALLLEHNLIATLQNGSFAAQKVLRRLSLRNNILTSVHRLALVGLHELQDLDLSNNSLSLLHPDTFLPVPTLRTLMLGHNRLLRLGPELPRALPRLRALFVHRNALSDLPAGFFESLPSLSYLTLEGNPWICSCGLWSLFLWLAKNGDKVPEANSLTCKRRASLTQYPISALGNTSFARCQPPRMHLPGYAFFLLIGPSTFLASICVGILLGSVAVAHLKLRRMGSGIRPLARVRRAGTPPQ</sequence>
<dbReference type="SMART" id="SM00013">
    <property type="entry name" value="LRRNT"/>
    <property type="match status" value="1"/>
</dbReference>
<evidence type="ECO:0000313" key="18">
    <source>
        <dbReference type="RefSeq" id="XP_026542314.1"/>
    </source>
</evidence>
<evidence type="ECO:0000256" key="3">
    <source>
        <dbReference type="ARBA" id="ARBA00022475"/>
    </source>
</evidence>
<evidence type="ECO:0000256" key="9">
    <source>
        <dbReference type="ARBA" id="ARBA00023065"/>
    </source>
</evidence>
<keyword evidence="13" id="KW-0407">Ion channel</keyword>
<dbReference type="SMART" id="SM00369">
    <property type="entry name" value="LRR_TYP"/>
    <property type="match status" value="4"/>
</dbReference>
<dbReference type="InterPro" id="IPR001611">
    <property type="entry name" value="Leu-rich_rpt"/>
</dbReference>
<evidence type="ECO:0000256" key="2">
    <source>
        <dbReference type="ARBA" id="ARBA00022448"/>
    </source>
</evidence>
<dbReference type="SUPFAM" id="SSF52058">
    <property type="entry name" value="L domain-like"/>
    <property type="match status" value="1"/>
</dbReference>
<evidence type="ECO:0000313" key="17">
    <source>
        <dbReference type="Proteomes" id="UP000504612"/>
    </source>
</evidence>
<evidence type="ECO:0000256" key="13">
    <source>
        <dbReference type="ARBA" id="ARBA00023303"/>
    </source>
</evidence>
<dbReference type="InterPro" id="IPR050333">
    <property type="entry name" value="SLRP"/>
</dbReference>
<reference evidence="18" key="1">
    <citation type="submission" date="2025-08" db="UniProtKB">
        <authorList>
            <consortium name="RefSeq"/>
        </authorList>
    </citation>
    <scope>IDENTIFICATION</scope>
</reference>
<comment type="subcellular location">
    <subcellularLocation>
        <location evidence="1">Cell membrane</location>
        <topology evidence="1">Single-pass membrane protein</topology>
    </subcellularLocation>
</comment>
<feature type="domain" description="LRRCT" evidence="16">
    <location>
        <begin position="215"/>
        <end position="268"/>
    </location>
</feature>
<dbReference type="CTD" id="389816"/>
<dbReference type="KEGG" id="nss:113424699"/>
<dbReference type="GO" id="GO:0071805">
    <property type="term" value="P:potassium ion transmembrane transport"/>
    <property type="evidence" value="ECO:0007669"/>
    <property type="project" value="UniProtKB-ARBA"/>
</dbReference>
<dbReference type="GO" id="GO:0005615">
    <property type="term" value="C:extracellular space"/>
    <property type="evidence" value="ECO:0007669"/>
    <property type="project" value="TreeGrafter"/>
</dbReference>
<keyword evidence="6" id="KW-0732">Signal</keyword>
<evidence type="ECO:0000256" key="11">
    <source>
        <dbReference type="ARBA" id="ARBA00023157"/>
    </source>
</evidence>
<dbReference type="SMART" id="SM00082">
    <property type="entry name" value="LRRCT"/>
    <property type="match status" value="1"/>
</dbReference>
<protein>
    <submittedName>
        <fullName evidence="18">Leucine-rich repeat-containing protein 26</fullName>
    </submittedName>
</protein>
<dbReference type="Pfam" id="PF13855">
    <property type="entry name" value="LRR_8"/>
    <property type="match status" value="2"/>
</dbReference>
<name>A0A6J1VQP5_9SAUR</name>
<evidence type="ECO:0000256" key="7">
    <source>
        <dbReference type="ARBA" id="ARBA00022737"/>
    </source>
</evidence>
<dbReference type="PANTHER" id="PTHR45712:SF1">
    <property type="entry name" value="NEPHROCAN"/>
    <property type="match status" value="1"/>
</dbReference>
<dbReference type="PANTHER" id="PTHR45712">
    <property type="entry name" value="AGAP008170-PA"/>
    <property type="match status" value="1"/>
</dbReference>
<dbReference type="AlphaFoldDB" id="A0A6J1VQP5"/>
<proteinExistence type="predicted"/>
<dbReference type="Gene3D" id="3.80.10.10">
    <property type="entry name" value="Ribonuclease Inhibitor"/>
    <property type="match status" value="2"/>
</dbReference>
<evidence type="ECO:0000256" key="4">
    <source>
        <dbReference type="ARBA" id="ARBA00022614"/>
    </source>
</evidence>
<keyword evidence="9" id="KW-0406">Ion transport</keyword>
<dbReference type="InterPro" id="IPR000372">
    <property type="entry name" value="LRRNT"/>
</dbReference>
<keyword evidence="12" id="KW-0325">Glycoprotein</keyword>
<dbReference type="FunFam" id="3.80.10.10:FF:000015">
    <property type="entry name" value="Leucine rich repeat containing 38"/>
    <property type="match status" value="1"/>
</dbReference>
<keyword evidence="10 14" id="KW-0472">Membrane</keyword>
<feature type="domain" description="LRRNT" evidence="15">
    <location>
        <begin position="57"/>
        <end position="89"/>
    </location>
</feature>